<accession>A0A699U7U9</accession>
<evidence type="ECO:0000313" key="1">
    <source>
        <dbReference type="EMBL" id="GFD18982.1"/>
    </source>
</evidence>
<reference evidence="1" key="1">
    <citation type="journal article" date="2019" name="Sci. Rep.">
        <title>Draft genome of Tanacetum cinerariifolium, the natural source of mosquito coil.</title>
        <authorList>
            <person name="Yamashiro T."/>
            <person name="Shiraishi A."/>
            <person name="Satake H."/>
            <person name="Nakayama K."/>
        </authorList>
    </citation>
    <scope>NUCLEOTIDE SEQUENCE</scope>
</reference>
<protein>
    <submittedName>
        <fullName evidence="1">Uncharacterized protein</fullName>
    </submittedName>
</protein>
<name>A0A699U7U9_TANCI</name>
<feature type="non-terminal residue" evidence="1">
    <location>
        <position position="1"/>
    </location>
</feature>
<comment type="caution">
    <text evidence="1">The sequence shown here is derived from an EMBL/GenBank/DDBJ whole genome shotgun (WGS) entry which is preliminary data.</text>
</comment>
<organism evidence="1">
    <name type="scientific">Tanacetum cinerariifolium</name>
    <name type="common">Dalmatian daisy</name>
    <name type="synonym">Chrysanthemum cinerariifolium</name>
    <dbReference type="NCBI Taxonomy" id="118510"/>
    <lineage>
        <taxon>Eukaryota</taxon>
        <taxon>Viridiplantae</taxon>
        <taxon>Streptophyta</taxon>
        <taxon>Embryophyta</taxon>
        <taxon>Tracheophyta</taxon>
        <taxon>Spermatophyta</taxon>
        <taxon>Magnoliopsida</taxon>
        <taxon>eudicotyledons</taxon>
        <taxon>Gunneridae</taxon>
        <taxon>Pentapetalae</taxon>
        <taxon>asterids</taxon>
        <taxon>campanulids</taxon>
        <taxon>Asterales</taxon>
        <taxon>Asteraceae</taxon>
        <taxon>Asteroideae</taxon>
        <taxon>Anthemideae</taxon>
        <taxon>Anthemidinae</taxon>
        <taxon>Tanacetum</taxon>
    </lineage>
</organism>
<dbReference type="EMBL" id="BKCJ011311186">
    <property type="protein sequence ID" value="GFD18982.1"/>
    <property type="molecule type" value="Genomic_DNA"/>
</dbReference>
<sequence length="68" mass="6817">GLLGCTLVWGDAVDEDGPEATSVIGTQGNGSFPICATSISILSFPTSWGITGDCISVSLRDLLGEGAS</sequence>
<proteinExistence type="predicted"/>
<gene>
    <name evidence="1" type="ORF">Tci_890951</name>
</gene>
<dbReference type="AlphaFoldDB" id="A0A699U7U9"/>